<gene>
    <name evidence="1" type="ORF">BSTOLATCC_MIC58350</name>
</gene>
<comment type="caution">
    <text evidence="1">The sequence shown here is derived from an EMBL/GenBank/DDBJ whole genome shotgun (WGS) entry which is preliminary data.</text>
</comment>
<keyword evidence="2" id="KW-1185">Reference proteome</keyword>
<dbReference type="AlphaFoldDB" id="A0AAU9K9C0"/>
<accession>A0AAU9K9C0</accession>
<sequence>MNSLDLQLSATQFWSLLPWIYQVRNKSMRQLTEKEAERTEGYVNSRALRMSLHFRQYLNNRSLHRCRPASAL</sequence>
<organism evidence="1 2">
    <name type="scientific">Blepharisma stoltei</name>
    <dbReference type="NCBI Taxonomy" id="1481888"/>
    <lineage>
        <taxon>Eukaryota</taxon>
        <taxon>Sar</taxon>
        <taxon>Alveolata</taxon>
        <taxon>Ciliophora</taxon>
        <taxon>Postciliodesmatophora</taxon>
        <taxon>Heterotrichea</taxon>
        <taxon>Heterotrichida</taxon>
        <taxon>Blepharismidae</taxon>
        <taxon>Blepharisma</taxon>
    </lineage>
</organism>
<dbReference type="EMBL" id="CAJZBQ010000056">
    <property type="protein sequence ID" value="CAG9333540.1"/>
    <property type="molecule type" value="Genomic_DNA"/>
</dbReference>
<evidence type="ECO:0000313" key="1">
    <source>
        <dbReference type="EMBL" id="CAG9333540.1"/>
    </source>
</evidence>
<reference evidence="1" key="1">
    <citation type="submission" date="2021-09" db="EMBL/GenBank/DDBJ databases">
        <authorList>
            <consortium name="AG Swart"/>
            <person name="Singh M."/>
            <person name="Singh A."/>
            <person name="Seah K."/>
            <person name="Emmerich C."/>
        </authorList>
    </citation>
    <scope>NUCLEOTIDE SEQUENCE</scope>
    <source>
        <strain evidence="1">ATCC30299</strain>
    </source>
</reference>
<dbReference type="Proteomes" id="UP001162131">
    <property type="component" value="Unassembled WGS sequence"/>
</dbReference>
<name>A0AAU9K9C0_9CILI</name>
<proteinExistence type="predicted"/>
<protein>
    <submittedName>
        <fullName evidence="1">Uncharacterized protein</fullName>
    </submittedName>
</protein>
<evidence type="ECO:0000313" key="2">
    <source>
        <dbReference type="Proteomes" id="UP001162131"/>
    </source>
</evidence>